<gene>
    <name evidence="1" type="ORF">KZ820_09305</name>
</gene>
<name>A0ABS7BMV4_9SPHN</name>
<evidence type="ECO:0000313" key="1">
    <source>
        <dbReference type="EMBL" id="MBW6530932.1"/>
    </source>
</evidence>
<proteinExistence type="predicted"/>
<dbReference type="RefSeq" id="WP_219748358.1">
    <property type="nucleotide sequence ID" value="NZ_JAHXZN010000002.1"/>
</dbReference>
<keyword evidence="2" id="KW-1185">Reference proteome</keyword>
<dbReference type="Gene3D" id="3.40.50.150">
    <property type="entry name" value="Vaccinia Virus protein VP39"/>
    <property type="match status" value="1"/>
</dbReference>
<keyword evidence="1" id="KW-0489">Methyltransferase</keyword>
<evidence type="ECO:0000313" key="2">
    <source>
        <dbReference type="Proteomes" id="UP000759103"/>
    </source>
</evidence>
<organism evidence="1 2">
    <name type="scientific">Sphingomonas citri</name>
    <dbReference type="NCBI Taxonomy" id="2862499"/>
    <lineage>
        <taxon>Bacteria</taxon>
        <taxon>Pseudomonadati</taxon>
        <taxon>Pseudomonadota</taxon>
        <taxon>Alphaproteobacteria</taxon>
        <taxon>Sphingomonadales</taxon>
        <taxon>Sphingomonadaceae</taxon>
        <taxon>Sphingomonas</taxon>
    </lineage>
</organism>
<accession>A0ABS7BMV4</accession>
<sequence>MLALALTGLRQAGRRAVRIVDADCGDGALLLAAARHARMLGFVAIEARGVDGAPAPITRARAVAATFDDAAIGVSFECADMIAALAQERDLAPDIVLAPTVTSAATTRALTRTGARVIAGGQA</sequence>
<dbReference type="GO" id="GO:0032259">
    <property type="term" value="P:methylation"/>
    <property type="evidence" value="ECO:0007669"/>
    <property type="project" value="UniProtKB-KW"/>
</dbReference>
<dbReference type="GO" id="GO:0008168">
    <property type="term" value="F:methyltransferase activity"/>
    <property type="evidence" value="ECO:0007669"/>
    <property type="project" value="UniProtKB-KW"/>
</dbReference>
<dbReference type="SUPFAM" id="SSF53335">
    <property type="entry name" value="S-adenosyl-L-methionine-dependent methyltransferases"/>
    <property type="match status" value="1"/>
</dbReference>
<reference evidence="1 2" key="1">
    <citation type="submission" date="2021-07" db="EMBL/GenBank/DDBJ databases">
        <title>Sphingomonas sp.</title>
        <authorList>
            <person name="Feng G."/>
            <person name="Li J."/>
            <person name="Pan M."/>
        </authorList>
    </citation>
    <scope>NUCLEOTIDE SEQUENCE [LARGE SCALE GENOMIC DNA]</scope>
    <source>
        <strain evidence="1 2">RRHST34</strain>
    </source>
</reference>
<protein>
    <submittedName>
        <fullName evidence="1">SAM-dependent methyltransferase</fullName>
    </submittedName>
</protein>
<dbReference type="EMBL" id="JAHXZN010000002">
    <property type="protein sequence ID" value="MBW6530932.1"/>
    <property type="molecule type" value="Genomic_DNA"/>
</dbReference>
<dbReference type="InterPro" id="IPR029063">
    <property type="entry name" value="SAM-dependent_MTases_sf"/>
</dbReference>
<comment type="caution">
    <text evidence="1">The sequence shown here is derived from an EMBL/GenBank/DDBJ whole genome shotgun (WGS) entry which is preliminary data.</text>
</comment>
<keyword evidence="1" id="KW-0808">Transferase</keyword>
<dbReference type="Proteomes" id="UP000759103">
    <property type="component" value="Unassembled WGS sequence"/>
</dbReference>